<feature type="transmembrane region" description="Helical" evidence="7">
    <location>
        <begin position="59"/>
        <end position="78"/>
    </location>
</feature>
<dbReference type="Proteomes" id="UP000295132">
    <property type="component" value="Unassembled WGS sequence"/>
</dbReference>
<reference evidence="9 10" key="1">
    <citation type="submission" date="2019-03" db="EMBL/GenBank/DDBJ databases">
        <title>Bacillus niacini sp. nov. a Nicotinate-Metabolizing Mesophile Isolated from Soil.</title>
        <authorList>
            <person name="Zhang G."/>
        </authorList>
    </citation>
    <scope>NUCLEOTIDE SEQUENCE [LARGE SCALE GENOMIC DNA]</scope>
    <source>
        <strain evidence="9 10">WN066</strain>
    </source>
</reference>
<keyword evidence="4 7" id="KW-0812">Transmembrane</keyword>
<dbReference type="GO" id="GO:0005886">
    <property type="term" value="C:plasma membrane"/>
    <property type="evidence" value="ECO:0007669"/>
    <property type="project" value="UniProtKB-SubCell"/>
</dbReference>
<comment type="subcellular location">
    <subcellularLocation>
        <location evidence="1">Cell membrane</location>
        <topology evidence="1">Multi-pass membrane protein</topology>
    </subcellularLocation>
</comment>
<dbReference type="Gene3D" id="1.20.1250.20">
    <property type="entry name" value="MFS general substrate transporter like domains"/>
    <property type="match status" value="1"/>
</dbReference>
<evidence type="ECO:0000313" key="9">
    <source>
        <dbReference type="EMBL" id="TDK57356.1"/>
    </source>
</evidence>
<dbReference type="InterPro" id="IPR036259">
    <property type="entry name" value="MFS_trans_sf"/>
</dbReference>
<dbReference type="InterPro" id="IPR011701">
    <property type="entry name" value="MFS"/>
</dbReference>
<keyword evidence="3" id="KW-0813">Transport</keyword>
<evidence type="ECO:0000256" key="4">
    <source>
        <dbReference type="ARBA" id="ARBA00022692"/>
    </source>
</evidence>
<feature type="domain" description="Major facilitator superfamily (MFS) profile" evidence="8">
    <location>
        <begin position="24"/>
        <end position="400"/>
    </location>
</feature>
<organism evidence="9 10">
    <name type="scientific">Bacillus salipaludis</name>
    <dbReference type="NCBI Taxonomy" id="2547811"/>
    <lineage>
        <taxon>Bacteria</taxon>
        <taxon>Bacillati</taxon>
        <taxon>Bacillota</taxon>
        <taxon>Bacilli</taxon>
        <taxon>Bacillales</taxon>
        <taxon>Bacillaceae</taxon>
        <taxon>Bacillus</taxon>
    </lineage>
</organism>
<dbReference type="PRINTS" id="PR01035">
    <property type="entry name" value="TCRTETA"/>
</dbReference>
<sequence>MCSLTRKIKGEQDMVKPKLWKKDFINITTISFFIFLAFYILLTALPIQLTKEFGGGADQAGLLVTLFLLAAIVIRPFAGKWVSVGSQKKILIYSAAAFFIATLFYPFATNIWALFILRIIHGIMFGVITTVKGTICAEIIPDSRRGEGLSWFSLAMGLAMVIGPVIGLNLANIGAYNTAYIVCIVISAVNIFLSVVIHAPNQGKQENGSKTRKRFDLNDLIDKKAAPFALVVFILACAYSGIASFLALYAQEINLVKAASTFFILYAGLMFVFRPFTGVWADRYGANKIVYPCIILFAIGMVMLSLPQTAVIMILAGAIIGIGYGSVTPILQTQVISSVEQHRVGIANSLFFNSMDLGMAIGAFVLGIMAKSFGYSSVFISGIVLIVAGGFAYFALAGGKKNRDRHAVEEYN</sequence>
<feature type="transmembrane region" description="Helical" evidence="7">
    <location>
        <begin position="255"/>
        <end position="277"/>
    </location>
</feature>
<dbReference type="InterPro" id="IPR052714">
    <property type="entry name" value="MFS_Exporter"/>
</dbReference>
<dbReference type="PANTHER" id="PTHR23531:SF2">
    <property type="entry name" value="PERMEASE"/>
    <property type="match status" value="1"/>
</dbReference>
<feature type="transmembrane region" description="Helical" evidence="7">
    <location>
        <begin position="149"/>
        <end position="171"/>
    </location>
</feature>
<evidence type="ECO:0000256" key="3">
    <source>
        <dbReference type="ARBA" id="ARBA00022448"/>
    </source>
</evidence>
<comment type="similarity">
    <text evidence="2">Belongs to the major facilitator superfamily. TCR/Tet family.</text>
</comment>
<protein>
    <submittedName>
        <fullName evidence="9">MFS transporter</fullName>
    </submittedName>
</protein>
<feature type="transmembrane region" description="Helical" evidence="7">
    <location>
        <begin position="376"/>
        <end position="396"/>
    </location>
</feature>
<feature type="transmembrane region" description="Helical" evidence="7">
    <location>
        <begin position="351"/>
        <end position="370"/>
    </location>
</feature>
<evidence type="ECO:0000256" key="1">
    <source>
        <dbReference type="ARBA" id="ARBA00004651"/>
    </source>
</evidence>
<comment type="caution">
    <text evidence="9">The sequence shown here is derived from an EMBL/GenBank/DDBJ whole genome shotgun (WGS) entry which is preliminary data.</text>
</comment>
<keyword evidence="6 7" id="KW-0472">Membrane</keyword>
<dbReference type="InterPro" id="IPR005829">
    <property type="entry name" value="Sugar_transporter_CS"/>
</dbReference>
<evidence type="ECO:0000256" key="7">
    <source>
        <dbReference type="SAM" id="Phobius"/>
    </source>
</evidence>
<dbReference type="InterPro" id="IPR020846">
    <property type="entry name" value="MFS_dom"/>
</dbReference>
<proteinExistence type="inferred from homology"/>
<evidence type="ECO:0000313" key="10">
    <source>
        <dbReference type="Proteomes" id="UP000295132"/>
    </source>
</evidence>
<dbReference type="PROSITE" id="PS50850">
    <property type="entry name" value="MFS"/>
    <property type="match status" value="1"/>
</dbReference>
<evidence type="ECO:0000256" key="6">
    <source>
        <dbReference type="ARBA" id="ARBA00023136"/>
    </source>
</evidence>
<dbReference type="SUPFAM" id="SSF103473">
    <property type="entry name" value="MFS general substrate transporter"/>
    <property type="match status" value="1"/>
</dbReference>
<evidence type="ECO:0000256" key="2">
    <source>
        <dbReference type="ARBA" id="ARBA00007520"/>
    </source>
</evidence>
<feature type="transmembrane region" description="Helical" evidence="7">
    <location>
        <begin position="90"/>
        <end position="108"/>
    </location>
</feature>
<feature type="transmembrane region" description="Helical" evidence="7">
    <location>
        <begin position="114"/>
        <end position="137"/>
    </location>
</feature>
<evidence type="ECO:0000256" key="5">
    <source>
        <dbReference type="ARBA" id="ARBA00022989"/>
    </source>
</evidence>
<dbReference type="Pfam" id="PF07690">
    <property type="entry name" value="MFS_1"/>
    <property type="match status" value="1"/>
</dbReference>
<name>A0A4R5VK76_9BACI</name>
<dbReference type="EMBL" id="SMYO01000018">
    <property type="protein sequence ID" value="TDK57356.1"/>
    <property type="molecule type" value="Genomic_DNA"/>
</dbReference>
<feature type="transmembrane region" description="Helical" evidence="7">
    <location>
        <begin position="24"/>
        <end position="47"/>
    </location>
</feature>
<keyword evidence="5 7" id="KW-1133">Transmembrane helix</keyword>
<dbReference type="AlphaFoldDB" id="A0A4R5VK76"/>
<accession>A0A4R5VK76</accession>
<dbReference type="GO" id="GO:0022857">
    <property type="term" value="F:transmembrane transporter activity"/>
    <property type="evidence" value="ECO:0007669"/>
    <property type="project" value="InterPro"/>
</dbReference>
<dbReference type="PANTHER" id="PTHR23531">
    <property type="entry name" value="QUINOLENE RESISTANCE PROTEIN NORA"/>
    <property type="match status" value="1"/>
</dbReference>
<dbReference type="CDD" id="cd17489">
    <property type="entry name" value="MFS_YfcJ_like"/>
    <property type="match status" value="1"/>
</dbReference>
<dbReference type="InterPro" id="IPR001958">
    <property type="entry name" value="Tet-R_TetA/multi-R_MdtG-like"/>
</dbReference>
<gene>
    <name evidence="9" type="ORF">E2K98_25210</name>
</gene>
<feature type="transmembrane region" description="Helical" evidence="7">
    <location>
        <begin position="312"/>
        <end position="331"/>
    </location>
</feature>
<dbReference type="PROSITE" id="PS00217">
    <property type="entry name" value="SUGAR_TRANSPORT_2"/>
    <property type="match status" value="1"/>
</dbReference>
<feature type="transmembrane region" description="Helical" evidence="7">
    <location>
        <begin position="177"/>
        <end position="197"/>
    </location>
</feature>
<feature type="transmembrane region" description="Helical" evidence="7">
    <location>
        <begin position="228"/>
        <end position="249"/>
    </location>
</feature>
<feature type="transmembrane region" description="Helical" evidence="7">
    <location>
        <begin position="289"/>
        <end position="306"/>
    </location>
</feature>
<evidence type="ECO:0000259" key="8">
    <source>
        <dbReference type="PROSITE" id="PS50850"/>
    </source>
</evidence>